<keyword evidence="3" id="KW-1185">Reference proteome</keyword>
<reference evidence="2" key="2">
    <citation type="submission" date="2023-06" db="EMBL/GenBank/DDBJ databases">
        <authorList>
            <consortium name="Lawrence Berkeley National Laboratory"/>
            <person name="Mondo S.J."/>
            <person name="Hensen N."/>
            <person name="Bonometti L."/>
            <person name="Westerberg I."/>
            <person name="Brannstrom I.O."/>
            <person name="Guillou S."/>
            <person name="Cros-Aarteil S."/>
            <person name="Calhoun S."/>
            <person name="Haridas S."/>
            <person name="Kuo A."/>
            <person name="Pangilinan J."/>
            <person name="Riley R."/>
            <person name="Labutti K."/>
            <person name="Andreopoulos B."/>
            <person name="Lipzen A."/>
            <person name="Chen C."/>
            <person name="Yanf M."/>
            <person name="Daum C."/>
            <person name="Ng V."/>
            <person name="Clum A."/>
            <person name="Steindorff A."/>
            <person name="Ohm R."/>
            <person name="Martin F."/>
            <person name="Silar P."/>
            <person name="Natvig D."/>
            <person name="Lalanne C."/>
            <person name="Gautier V."/>
            <person name="Ament-Velasquez S.L."/>
            <person name="Kruys A."/>
            <person name="Hutchinson M.I."/>
            <person name="Powell A.J."/>
            <person name="Barry K."/>
            <person name="Miller A.N."/>
            <person name="Grigoriev I.V."/>
            <person name="Debuchy R."/>
            <person name="Gladieux P."/>
            <person name="Thoren M.H."/>
            <person name="Johannesson H."/>
        </authorList>
    </citation>
    <scope>NUCLEOTIDE SEQUENCE</scope>
    <source>
        <strain evidence="2">PSN324</strain>
    </source>
</reference>
<gene>
    <name evidence="2" type="ORF">QBC42DRAFT_293243</name>
</gene>
<protein>
    <submittedName>
        <fullName evidence="2">Heterokaryon incompatibility protein-domain-containing protein</fullName>
    </submittedName>
</protein>
<dbReference type="EMBL" id="MU864930">
    <property type="protein sequence ID" value="KAK4466742.1"/>
    <property type="molecule type" value="Genomic_DNA"/>
</dbReference>
<dbReference type="PANTHER" id="PTHR10622">
    <property type="entry name" value="HET DOMAIN-CONTAINING PROTEIN"/>
    <property type="match status" value="1"/>
</dbReference>
<evidence type="ECO:0000313" key="3">
    <source>
        <dbReference type="Proteomes" id="UP001321749"/>
    </source>
</evidence>
<sequence>MRLLNVQTLEVENFVCTDKDLPDYTILSHTWGDGEVSYKDLTGKGSNLEDLAGYDKIRQCCAKSASEGFEYTWIDTCCIDKSSSAELSEAINSMFKWYSRAQVCYAYLSDVNGTGRDGPSEPSSSFRKSRWFTRGWTLQELLAPAEVVFLNKRWAEIGTKSTLASVITSFTTINVGALEAPLCGSEHVPHRCRGYSIAQKMCWAAYRETTREEDRAYCLMGLFDVNMPLLYGEGGQKAFARLQSQIMKQSSDDSILAWSMPPWGDDADNSQSYVARSPLSFCAGSAIFNASSPESLDRSEDFQGGTPSTQFRPILTSYEETKDSLVLTAPILTFEEAHLIDGGAIFALEESWLLNLRHDNQWHEKAFVRRSANTILDSTKWVIAILGCRSRYGHIGIVLRHREDGTYTREPHISRPRNGFRKATQIVGLQIRTLPRSNRIKIRRGSSVLVGCVREPSSTQDFTRNLAIILSERNGYAMAGFHTYGVQVRHASVPAKADAFGTRIIKDVFSDKLRYTISSSGRVSRGPVVLLKLALLYSPLDGVISQSSPHFALAFYWGPQTSPLMFRGFTVTSEAVASGQWKEGYDPQSGRWDEAETAQFPLSENRYVGLRFRKGLVGDWKHQESWYLFVSILNGE</sequence>
<comment type="caution">
    <text evidence="2">The sequence shown here is derived from an EMBL/GenBank/DDBJ whole genome shotgun (WGS) entry which is preliminary data.</text>
</comment>
<dbReference type="Proteomes" id="UP001321749">
    <property type="component" value="Unassembled WGS sequence"/>
</dbReference>
<feature type="domain" description="Heterokaryon incompatibility" evidence="1">
    <location>
        <begin position="24"/>
        <end position="114"/>
    </location>
</feature>
<evidence type="ECO:0000259" key="1">
    <source>
        <dbReference type="Pfam" id="PF06985"/>
    </source>
</evidence>
<evidence type="ECO:0000313" key="2">
    <source>
        <dbReference type="EMBL" id="KAK4466742.1"/>
    </source>
</evidence>
<dbReference type="PANTHER" id="PTHR10622:SF10">
    <property type="entry name" value="HET DOMAIN-CONTAINING PROTEIN"/>
    <property type="match status" value="1"/>
</dbReference>
<dbReference type="AlphaFoldDB" id="A0AAV9I0S5"/>
<proteinExistence type="predicted"/>
<organism evidence="2 3">
    <name type="scientific">Cladorrhinum samala</name>
    <dbReference type="NCBI Taxonomy" id="585594"/>
    <lineage>
        <taxon>Eukaryota</taxon>
        <taxon>Fungi</taxon>
        <taxon>Dikarya</taxon>
        <taxon>Ascomycota</taxon>
        <taxon>Pezizomycotina</taxon>
        <taxon>Sordariomycetes</taxon>
        <taxon>Sordariomycetidae</taxon>
        <taxon>Sordariales</taxon>
        <taxon>Podosporaceae</taxon>
        <taxon>Cladorrhinum</taxon>
    </lineage>
</organism>
<accession>A0AAV9I0S5</accession>
<reference evidence="2" key="1">
    <citation type="journal article" date="2023" name="Mol. Phylogenet. Evol.">
        <title>Genome-scale phylogeny and comparative genomics of the fungal order Sordariales.</title>
        <authorList>
            <person name="Hensen N."/>
            <person name="Bonometti L."/>
            <person name="Westerberg I."/>
            <person name="Brannstrom I.O."/>
            <person name="Guillou S."/>
            <person name="Cros-Aarteil S."/>
            <person name="Calhoun S."/>
            <person name="Haridas S."/>
            <person name="Kuo A."/>
            <person name="Mondo S."/>
            <person name="Pangilinan J."/>
            <person name="Riley R."/>
            <person name="LaButti K."/>
            <person name="Andreopoulos B."/>
            <person name="Lipzen A."/>
            <person name="Chen C."/>
            <person name="Yan M."/>
            <person name="Daum C."/>
            <person name="Ng V."/>
            <person name="Clum A."/>
            <person name="Steindorff A."/>
            <person name="Ohm R.A."/>
            <person name="Martin F."/>
            <person name="Silar P."/>
            <person name="Natvig D.O."/>
            <person name="Lalanne C."/>
            <person name="Gautier V."/>
            <person name="Ament-Velasquez S.L."/>
            <person name="Kruys A."/>
            <person name="Hutchinson M.I."/>
            <person name="Powell A.J."/>
            <person name="Barry K."/>
            <person name="Miller A.N."/>
            <person name="Grigoriev I.V."/>
            <person name="Debuchy R."/>
            <person name="Gladieux P."/>
            <person name="Hiltunen Thoren M."/>
            <person name="Johannesson H."/>
        </authorList>
    </citation>
    <scope>NUCLEOTIDE SEQUENCE</scope>
    <source>
        <strain evidence="2">PSN324</strain>
    </source>
</reference>
<name>A0AAV9I0S5_9PEZI</name>
<dbReference type="Pfam" id="PF06985">
    <property type="entry name" value="HET"/>
    <property type="match status" value="1"/>
</dbReference>
<dbReference type="InterPro" id="IPR010730">
    <property type="entry name" value="HET"/>
</dbReference>